<proteinExistence type="predicted"/>
<dbReference type="GO" id="GO:0006302">
    <property type="term" value="P:double-strand break repair"/>
    <property type="evidence" value="ECO:0007669"/>
    <property type="project" value="TreeGrafter"/>
</dbReference>
<feature type="compositionally biased region" description="Basic residues" evidence="1">
    <location>
        <begin position="243"/>
        <end position="252"/>
    </location>
</feature>
<dbReference type="Gene3D" id="3.40.50.10190">
    <property type="entry name" value="BRCT domain"/>
    <property type="match status" value="2"/>
</dbReference>
<dbReference type="AlphaFoldDB" id="A0A8H5CNQ7"/>
<reference evidence="3 4" key="1">
    <citation type="journal article" date="2020" name="ISME J.">
        <title>Uncovering the hidden diversity of litter-decomposition mechanisms in mushroom-forming fungi.</title>
        <authorList>
            <person name="Floudas D."/>
            <person name="Bentzer J."/>
            <person name="Ahren D."/>
            <person name="Johansson T."/>
            <person name="Persson P."/>
            <person name="Tunlid A."/>
        </authorList>
    </citation>
    <scope>NUCLEOTIDE SEQUENCE [LARGE SCALE GENOMIC DNA]</scope>
    <source>
        <strain evidence="3 4">CBS 146.42</strain>
    </source>
</reference>
<dbReference type="InterPro" id="IPR053036">
    <property type="entry name" value="CellCycle_DNARepair_Reg"/>
</dbReference>
<dbReference type="PROSITE" id="PS50172">
    <property type="entry name" value="BRCT"/>
    <property type="match status" value="1"/>
</dbReference>
<sequence length="421" mass="46728">MTGRRDYWVDWDVGLRRDSGEITITNYTGESRKYIKRIITAMGAKLSPMMTGRNTILIAACQKTDNAPPWSPPIVNHTWLEDCFIRCRLSRCFGERGIGIRGVELCDVEGMQEDEGSSDKEAVYAGIDLKMDGEQGNEVLKRSVGEDIIVIGILDTNDPGRDTALEHIEMNETSPIQSKSESDLLTNGVWCPLLRRIPSGVLQLLSAVKKRRIGSEDEDEERIEVDEPAQLPIDDNAEENTKRQKKSGRTPRKSVAMDPKSTPVTVSSSKKQPSVDLDVMSEKGQGEEGGWVEVVISEVRKGETKVKRESDTGISATGLNKEYLMTMQVALGVNMVKALKTLGVIMASRPSQRTRLTAPQLVRTERFLCALASVPVVLQEAWVVRSAQAKQLLPFEKFVFQAAVAEKKYRMKLSDALATAK</sequence>
<comment type="caution">
    <text evidence="3">The sequence shown here is derived from an EMBL/GenBank/DDBJ whole genome shotgun (WGS) entry which is preliminary data.</text>
</comment>
<dbReference type="EMBL" id="JAACJO010000056">
    <property type="protein sequence ID" value="KAF5344823.1"/>
    <property type="molecule type" value="Genomic_DNA"/>
</dbReference>
<dbReference type="PANTHER" id="PTHR47667:SF1">
    <property type="entry name" value="REGULATOR OF TY1 TRANSPOSITION PROTEIN 107"/>
    <property type="match status" value="1"/>
</dbReference>
<accession>A0A8H5CNQ7</accession>
<evidence type="ECO:0000313" key="3">
    <source>
        <dbReference type="EMBL" id="KAF5344823.1"/>
    </source>
</evidence>
<feature type="compositionally biased region" description="Low complexity" evidence="1">
    <location>
        <begin position="259"/>
        <end position="271"/>
    </location>
</feature>
<evidence type="ECO:0000256" key="1">
    <source>
        <dbReference type="SAM" id="MobiDB-lite"/>
    </source>
</evidence>
<dbReference type="GO" id="GO:0005634">
    <property type="term" value="C:nucleus"/>
    <property type="evidence" value="ECO:0007669"/>
    <property type="project" value="TreeGrafter"/>
</dbReference>
<organism evidence="3 4">
    <name type="scientific">Leucocoprinus leucothites</name>
    <dbReference type="NCBI Taxonomy" id="201217"/>
    <lineage>
        <taxon>Eukaryota</taxon>
        <taxon>Fungi</taxon>
        <taxon>Dikarya</taxon>
        <taxon>Basidiomycota</taxon>
        <taxon>Agaricomycotina</taxon>
        <taxon>Agaricomycetes</taxon>
        <taxon>Agaricomycetidae</taxon>
        <taxon>Agaricales</taxon>
        <taxon>Agaricineae</taxon>
        <taxon>Agaricaceae</taxon>
        <taxon>Leucocoprinus</taxon>
    </lineage>
</organism>
<feature type="region of interest" description="Disordered" evidence="1">
    <location>
        <begin position="210"/>
        <end position="283"/>
    </location>
</feature>
<feature type="domain" description="BRCT" evidence="2">
    <location>
        <begin position="22"/>
        <end position="84"/>
    </location>
</feature>
<evidence type="ECO:0000259" key="2">
    <source>
        <dbReference type="PROSITE" id="PS50172"/>
    </source>
</evidence>
<dbReference type="Proteomes" id="UP000559027">
    <property type="component" value="Unassembled WGS sequence"/>
</dbReference>
<keyword evidence="4" id="KW-1185">Reference proteome</keyword>
<dbReference type="Pfam" id="PF16770">
    <property type="entry name" value="RTT107_BRCT_5"/>
    <property type="match status" value="1"/>
</dbReference>
<evidence type="ECO:0000313" key="4">
    <source>
        <dbReference type="Proteomes" id="UP000559027"/>
    </source>
</evidence>
<dbReference type="InterPro" id="IPR001357">
    <property type="entry name" value="BRCT_dom"/>
</dbReference>
<dbReference type="InterPro" id="IPR036420">
    <property type="entry name" value="BRCT_dom_sf"/>
</dbReference>
<dbReference type="OrthoDB" id="342264at2759"/>
<protein>
    <recommendedName>
        <fullName evidence="2">BRCT domain-containing protein</fullName>
    </recommendedName>
</protein>
<dbReference type="GO" id="GO:1990683">
    <property type="term" value="P:DNA double-strand break attachment to nuclear envelope"/>
    <property type="evidence" value="ECO:0007669"/>
    <property type="project" value="TreeGrafter"/>
</dbReference>
<dbReference type="Pfam" id="PF12738">
    <property type="entry name" value="PTCB-BRCT"/>
    <property type="match status" value="1"/>
</dbReference>
<dbReference type="SUPFAM" id="SSF52113">
    <property type="entry name" value="BRCT domain"/>
    <property type="match status" value="2"/>
</dbReference>
<dbReference type="PANTHER" id="PTHR47667">
    <property type="entry name" value="REGULATOR OF TY1 TRANSPOSITION PROTEIN 107"/>
    <property type="match status" value="1"/>
</dbReference>
<gene>
    <name evidence="3" type="ORF">D9756_011098</name>
</gene>
<dbReference type="GO" id="GO:0035361">
    <property type="term" value="C:Cul8-RING ubiquitin ligase complex"/>
    <property type="evidence" value="ECO:0007669"/>
    <property type="project" value="TreeGrafter"/>
</dbReference>
<name>A0A8H5CNQ7_9AGAR</name>
<feature type="compositionally biased region" description="Acidic residues" evidence="1">
    <location>
        <begin position="216"/>
        <end position="227"/>
    </location>
</feature>